<proteinExistence type="inferred from homology"/>
<keyword evidence="7 8" id="KW-0472">Membrane</keyword>
<evidence type="ECO:0000256" key="6">
    <source>
        <dbReference type="ARBA" id="ARBA00022989"/>
    </source>
</evidence>
<evidence type="ECO:0000256" key="4">
    <source>
        <dbReference type="ARBA" id="ARBA00022475"/>
    </source>
</evidence>
<reference evidence="9" key="1">
    <citation type="submission" date="2020-02" db="EMBL/GenBank/DDBJ databases">
        <title>Draft genome sequence of Candidatus Afipia apatlaquensis IBT-C3, a potential strain for decolorization of textile dyes.</title>
        <authorList>
            <person name="Sanchez-Reyes A."/>
            <person name="Breton-Deval L."/>
            <person name="Mangelson H."/>
            <person name="Sanchez-Flores A."/>
        </authorList>
    </citation>
    <scope>NUCLEOTIDE SEQUENCE [LARGE SCALE GENOMIC DNA]</scope>
    <source>
        <strain evidence="9">IBT-C3</strain>
    </source>
</reference>
<name>A0A7C9VIC2_9BRAD</name>
<evidence type="ECO:0000256" key="5">
    <source>
        <dbReference type="ARBA" id="ARBA00022692"/>
    </source>
</evidence>
<feature type="transmembrane region" description="Helical" evidence="8">
    <location>
        <begin position="95"/>
        <end position="118"/>
    </location>
</feature>
<dbReference type="Pfam" id="PF03547">
    <property type="entry name" value="Mem_trans"/>
    <property type="match status" value="1"/>
</dbReference>
<dbReference type="PANTHER" id="PTHR36838">
    <property type="entry name" value="AUXIN EFFLUX CARRIER FAMILY PROTEIN"/>
    <property type="match status" value="1"/>
</dbReference>
<keyword evidence="4" id="KW-1003">Cell membrane</keyword>
<keyword evidence="5 8" id="KW-0812">Transmembrane</keyword>
<accession>A0A7C9VIC2</accession>
<comment type="subcellular location">
    <subcellularLocation>
        <location evidence="1">Cell membrane</location>
        <topology evidence="1">Multi-pass membrane protein</topology>
    </subcellularLocation>
</comment>
<sequence>TWIDEFIDALGRSSLAIGLLVVGAGLQLKGVLRPDAPALLSCALKLVLMPIFAISLGLVFGLSGTNLAIVACCASVPTASSAYLLARQMGGDAPLVAEILTLQTALAVITMPIAIALVT</sequence>
<dbReference type="GO" id="GO:0005886">
    <property type="term" value="C:plasma membrane"/>
    <property type="evidence" value="ECO:0007669"/>
    <property type="project" value="UniProtKB-SubCell"/>
</dbReference>
<dbReference type="PANTHER" id="PTHR36838:SF4">
    <property type="entry name" value="AUXIN EFFLUX CARRIER FAMILY PROTEIN"/>
    <property type="match status" value="1"/>
</dbReference>
<protein>
    <submittedName>
        <fullName evidence="9">AEC family transporter</fullName>
    </submittedName>
</protein>
<evidence type="ECO:0000256" key="3">
    <source>
        <dbReference type="ARBA" id="ARBA00022448"/>
    </source>
</evidence>
<keyword evidence="3" id="KW-0813">Transport</keyword>
<dbReference type="EMBL" id="JAAMRR010001342">
    <property type="protein sequence ID" value="NGX98607.1"/>
    <property type="molecule type" value="Genomic_DNA"/>
</dbReference>
<comment type="caution">
    <text evidence="9">The sequence shown here is derived from an EMBL/GenBank/DDBJ whole genome shotgun (WGS) entry which is preliminary data.</text>
</comment>
<dbReference type="Gene3D" id="1.20.1530.20">
    <property type="match status" value="1"/>
</dbReference>
<dbReference type="InterPro" id="IPR038770">
    <property type="entry name" value="Na+/solute_symporter_sf"/>
</dbReference>
<keyword evidence="6 8" id="KW-1133">Transmembrane helix</keyword>
<gene>
    <name evidence="9" type="ORF">G4V63_26390</name>
</gene>
<evidence type="ECO:0000313" key="10">
    <source>
        <dbReference type="Proteomes" id="UP000480266"/>
    </source>
</evidence>
<evidence type="ECO:0000256" key="1">
    <source>
        <dbReference type="ARBA" id="ARBA00004651"/>
    </source>
</evidence>
<feature type="transmembrane region" description="Helical" evidence="8">
    <location>
        <begin position="6"/>
        <end position="26"/>
    </location>
</feature>
<evidence type="ECO:0000256" key="2">
    <source>
        <dbReference type="ARBA" id="ARBA00010145"/>
    </source>
</evidence>
<organism evidence="9 10">
    <name type="scientific">Candidatus Afipia apatlaquensis</name>
    <dbReference type="NCBI Taxonomy" id="2712852"/>
    <lineage>
        <taxon>Bacteria</taxon>
        <taxon>Pseudomonadati</taxon>
        <taxon>Pseudomonadota</taxon>
        <taxon>Alphaproteobacteria</taxon>
        <taxon>Hyphomicrobiales</taxon>
        <taxon>Nitrobacteraceae</taxon>
        <taxon>Afipia</taxon>
    </lineage>
</organism>
<evidence type="ECO:0000313" key="9">
    <source>
        <dbReference type="EMBL" id="NGX98607.1"/>
    </source>
</evidence>
<feature type="non-terminal residue" evidence="9">
    <location>
        <position position="1"/>
    </location>
</feature>
<dbReference type="InterPro" id="IPR004776">
    <property type="entry name" value="Mem_transp_PIN-like"/>
</dbReference>
<comment type="similarity">
    <text evidence="2">Belongs to the auxin efflux carrier (TC 2.A.69) family.</text>
</comment>
<evidence type="ECO:0000256" key="8">
    <source>
        <dbReference type="SAM" id="Phobius"/>
    </source>
</evidence>
<dbReference type="AlphaFoldDB" id="A0A7C9VIC2"/>
<keyword evidence="10" id="KW-1185">Reference proteome</keyword>
<feature type="transmembrane region" description="Helical" evidence="8">
    <location>
        <begin position="38"/>
        <end position="61"/>
    </location>
</feature>
<dbReference type="Proteomes" id="UP000480266">
    <property type="component" value="Unassembled WGS sequence"/>
</dbReference>
<evidence type="ECO:0000256" key="7">
    <source>
        <dbReference type="ARBA" id="ARBA00023136"/>
    </source>
</evidence>
<feature type="transmembrane region" description="Helical" evidence="8">
    <location>
        <begin position="67"/>
        <end position="86"/>
    </location>
</feature>
<dbReference type="GO" id="GO:0055085">
    <property type="term" value="P:transmembrane transport"/>
    <property type="evidence" value="ECO:0007669"/>
    <property type="project" value="InterPro"/>
</dbReference>